<accession>A0A951U8X1</accession>
<proteinExistence type="predicted"/>
<reference evidence="1" key="1">
    <citation type="submission" date="2021-05" db="EMBL/GenBank/DDBJ databases">
        <authorList>
            <person name="Pietrasiak N."/>
            <person name="Ward R."/>
            <person name="Stajich J.E."/>
            <person name="Kurbessoian T."/>
        </authorList>
    </citation>
    <scope>NUCLEOTIDE SEQUENCE</scope>
    <source>
        <strain evidence="1">CPER-KK1</strain>
    </source>
</reference>
<dbReference type="Proteomes" id="UP000753908">
    <property type="component" value="Unassembled WGS sequence"/>
</dbReference>
<evidence type="ECO:0000313" key="1">
    <source>
        <dbReference type="EMBL" id="MBW4544245.1"/>
    </source>
</evidence>
<protein>
    <submittedName>
        <fullName evidence="1">Uncharacterized protein</fullName>
    </submittedName>
</protein>
<reference evidence="1" key="2">
    <citation type="journal article" date="2022" name="Microbiol. Resour. Announc.">
        <title>Metagenome Sequencing to Explore Phylogenomics of Terrestrial Cyanobacteria.</title>
        <authorList>
            <person name="Ward R.D."/>
            <person name="Stajich J.E."/>
            <person name="Johansen J.R."/>
            <person name="Huntemann M."/>
            <person name="Clum A."/>
            <person name="Foster B."/>
            <person name="Foster B."/>
            <person name="Roux S."/>
            <person name="Palaniappan K."/>
            <person name="Varghese N."/>
            <person name="Mukherjee S."/>
            <person name="Reddy T.B.K."/>
            <person name="Daum C."/>
            <person name="Copeland A."/>
            <person name="Chen I.A."/>
            <person name="Ivanova N.N."/>
            <person name="Kyrpides N.C."/>
            <person name="Shapiro N."/>
            <person name="Eloe-Fadrosh E.A."/>
            <person name="Pietrasiak N."/>
        </authorList>
    </citation>
    <scope>NUCLEOTIDE SEQUENCE</scope>
    <source>
        <strain evidence="1">CPER-KK1</strain>
    </source>
</reference>
<comment type="caution">
    <text evidence="1">The sequence shown here is derived from an EMBL/GenBank/DDBJ whole genome shotgun (WGS) entry which is preliminary data.</text>
</comment>
<dbReference type="AlphaFoldDB" id="A0A951U8X1"/>
<sequence length="309" mass="35507">MNNNQSGAISLFVTQLRNNIWSLGIPSFIFGIADRSIASLTDGYLSAIELVHLFTASFFFISWLSLKPEKSLNSGGLRTLQRYRTDLTLYQDEVYPCTAQARLLELQEQHLISQEYILPFPYLCQIYHLLNLKHLETIHNFSLNNLKVINVSDFQPTDSGGIIRFQTILDSPVNPLRIWRSPIVEVDLILHNPYTVELSIPVYGNKRITVIFNALPISDTEHRLCIDIYSNLGWPRPLLQILLHFASCLTLFEDLPYLQKIAERNVERLFSSCRASNQETMLLFKRFVDLYSSRIKPSQPMKVIEAAEA</sequence>
<dbReference type="EMBL" id="JAHHIF010000007">
    <property type="protein sequence ID" value="MBW4544245.1"/>
    <property type="molecule type" value="Genomic_DNA"/>
</dbReference>
<evidence type="ECO:0000313" key="2">
    <source>
        <dbReference type="Proteomes" id="UP000753908"/>
    </source>
</evidence>
<name>A0A951U8X1_9CYAN</name>
<organism evidence="1 2">
    <name type="scientific">Symplocastrum torsivum CPER-KK1</name>
    <dbReference type="NCBI Taxonomy" id="450513"/>
    <lineage>
        <taxon>Bacteria</taxon>
        <taxon>Bacillati</taxon>
        <taxon>Cyanobacteriota</taxon>
        <taxon>Cyanophyceae</taxon>
        <taxon>Oscillatoriophycideae</taxon>
        <taxon>Oscillatoriales</taxon>
        <taxon>Microcoleaceae</taxon>
        <taxon>Symplocastrum</taxon>
    </lineage>
</organism>
<gene>
    <name evidence="1" type="ORF">KME25_07370</name>
</gene>